<dbReference type="Gene3D" id="1.10.3720.10">
    <property type="entry name" value="MetI-like"/>
    <property type="match status" value="1"/>
</dbReference>
<dbReference type="RefSeq" id="WP_201851328.1">
    <property type="nucleotide sequence ID" value="NZ_JABBYC010000087.1"/>
</dbReference>
<dbReference type="InterPro" id="IPR035906">
    <property type="entry name" value="MetI-like_sf"/>
</dbReference>
<keyword evidence="6 7" id="KW-0472">Membrane</keyword>
<dbReference type="EMBL" id="JABBYC010000087">
    <property type="protein sequence ID" value="MBL0888818.1"/>
    <property type="molecule type" value="Genomic_DNA"/>
</dbReference>
<name>A0ABS1LRL5_9MICO</name>
<feature type="transmembrane region" description="Helical" evidence="7">
    <location>
        <begin position="96"/>
        <end position="116"/>
    </location>
</feature>
<evidence type="ECO:0000256" key="2">
    <source>
        <dbReference type="ARBA" id="ARBA00022448"/>
    </source>
</evidence>
<keyword evidence="3" id="KW-1003">Cell membrane</keyword>
<evidence type="ECO:0000256" key="6">
    <source>
        <dbReference type="ARBA" id="ARBA00023136"/>
    </source>
</evidence>
<feature type="domain" description="ABC transmembrane type-1" evidence="9">
    <location>
        <begin position="90"/>
        <end position="273"/>
    </location>
</feature>
<dbReference type="NCBIfam" id="TIGR01097">
    <property type="entry name" value="PhnE"/>
    <property type="match status" value="1"/>
</dbReference>
<evidence type="ECO:0000256" key="3">
    <source>
        <dbReference type="ARBA" id="ARBA00022475"/>
    </source>
</evidence>
<feature type="transmembrane region" description="Helical" evidence="7">
    <location>
        <begin position="255"/>
        <end position="276"/>
    </location>
</feature>
<feature type="region of interest" description="Disordered" evidence="8">
    <location>
        <begin position="1"/>
        <end position="25"/>
    </location>
</feature>
<dbReference type="Proteomes" id="UP000675409">
    <property type="component" value="Unassembled WGS sequence"/>
</dbReference>
<feature type="transmembrane region" description="Helical" evidence="7">
    <location>
        <begin position="28"/>
        <end position="45"/>
    </location>
</feature>
<dbReference type="SUPFAM" id="SSF161098">
    <property type="entry name" value="MetI-like"/>
    <property type="match status" value="1"/>
</dbReference>
<evidence type="ECO:0000256" key="5">
    <source>
        <dbReference type="ARBA" id="ARBA00022989"/>
    </source>
</evidence>
<gene>
    <name evidence="10" type="primary">phnE</name>
    <name evidence="10" type="ORF">HGK34_21500</name>
</gene>
<feature type="transmembrane region" description="Helical" evidence="7">
    <location>
        <begin position="230"/>
        <end position="249"/>
    </location>
</feature>
<dbReference type="PANTHER" id="PTHR30043">
    <property type="entry name" value="PHOSPHONATES TRANSPORT SYSTEM PERMEASE PROTEIN"/>
    <property type="match status" value="1"/>
</dbReference>
<evidence type="ECO:0000256" key="7">
    <source>
        <dbReference type="RuleBase" id="RU363032"/>
    </source>
</evidence>
<feature type="transmembrane region" description="Helical" evidence="7">
    <location>
        <begin position="137"/>
        <end position="163"/>
    </location>
</feature>
<reference evidence="10 11" key="1">
    <citation type="journal article" date="2021" name="Arch. Microbiol.">
        <title>Myceligenerans indicum sp. nov., an actinobacterium isolated from mangrove sediment of Sundarbans, India.</title>
        <authorList>
            <person name="Asha K."/>
            <person name="Bhadury P."/>
        </authorList>
    </citation>
    <scope>NUCLEOTIDE SEQUENCE [LARGE SCALE GENOMIC DNA]</scope>
    <source>
        <strain evidence="10 11">I2</strain>
    </source>
</reference>
<dbReference type="PANTHER" id="PTHR30043:SF1">
    <property type="entry name" value="ABC TRANSPORT SYSTEM PERMEASE PROTEIN P69"/>
    <property type="match status" value="1"/>
</dbReference>
<dbReference type="InterPro" id="IPR000515">
    <property type="entry name" value="MetI-like"/>
</dbReference>
<keyword evidence="5 7" id="KW-1133">Transmembrane helix</keyword>
<keyword evidence="11" id="KW-1185">Reference proteome</keyword>
<evidence type="ECO:0000256" key="1">
    <source>
        <dbReference type="ARBA" id="ARBA00004651"/>
    </source>
</evidence>
<comment type="similarity">
    <text evidence="7">Belongs to the binding-protein-dependent transport system permease family.</text>
</comment>
<comment type="subcellular location">
    <subcellularLocation>
        <location evidence="1 7">Cell membrane</location>
        <topology evidence="1 7">Multi-pass membrane protein</topology>
    </subcellularLocation>
</comment>
<sequence length="297" mass="31284">MSTVETRPPASGAAPATRPRRPNPWKQVTGSAVTAAIVVLCVLTVDANWGRLPQAPGILGDYVQLMTRGVLQNPMNDPYAEYWSKAFEYMVESLQMAWIGTLVGAVLSFPAAFLAARNISPRPVVFVVRQILNVIRAVPELILAIAIMLPIFGLGPLAGALALGVGSVGTLGKLGSEAIEAVDPRPIEAVSATGAPRLHVLAWGVLPQALPEIVALWLYRFEINIRAGAILGAVGAGGIGSILTQLFAARLWDRIGITLFIIIAVTVLVDQISAWVRHRIIAGGGKDAAAAEAEALA</sequence>
<comment type="caution">
    <text evidence="10">The sequence shown here is derived from an EMBL/GenBank/DDBJ whole genome shotgun (WGS) entry which is preliminary data.</text>
</comment>
<feature type="transmembrane region" description="Helical" evidence="7">
    <location>
        <begin position="200"/>
        <end position="218"/>
    </location>
</feature>
<evidence type="ECO:0000259" key="9">
    <source>
        <dbReference type="PROSITE" id="PS50928"/>
    </source>
</evidence>
<feature type="compositionally biased region" description="Low complexity" evidence="8">
    <location>
        <begin position="7"/>
        <end position="17"/>
    </location>
</feature>
<proteinExistence type="inferred from homology"/>
<organism evidence="10 11">
    <name type="scientific">Myceligenerans indicum</name>
    <dbReference type="NCBI Taxonomy" id="2593663"/>
    <lineage>
        <taxon>Bacteria</taxon>
        <taxon>Bacillati</taxon>
        <taxon>Actinomycetota</taxon>
        <taxon>Actinomycetes</taxon>
        <taxon>Micrococcales</taxon>
        <taxon>Promicromonosporaceae</taxon>
        <taxon>Myceligenerans</taxon>
    </lineage>
</organism>
<evidence type="ECO:0000256" key="8">
    <source>
        <dbReference type="SAM" id="MobiDB-lite"/>
    </source>
</evidence>
<keyword evidence="4 7" id="KW-0812">Transmembrane</keyword>
<evidence type="ECO:0000313" key="10">
    <source>
        <dbReference type="EMBL" id="MBL0888818.1"/>
    </source>
</evidence>
<dbReference type="PROSITE" id="PS50928">
    <property type="entry name" value="ABC_TM1"/>
    <property type="match status" value="1"/>
</dbReference>
<accession>A0ABS1LRL5</accession>
<evidence type="ECO:0000313" key="11">
    <source>
        <dbReference type="Proteomes" id="UP000675409"/>
    </source>
</evidence>
<dbReference type="Pfam" id="PF00528">
    <property type="entry name" value="BPD_transp_1"/>
    <property type="match status" value="1"/>
</dbReference>
<evidence type="ECO:0000256" key="4">
    <source>
        <dbReference type="ARBA" id="ARBA00022692"/>
    </source>
</evidence>
<dbReference type="CDD" id="cd06261">
    <property type="entry name" value="TM_PBP2"/>
    <property type="match status" value="1"/>
</dbReference>
<dbReference type="InterPro" id="IPR005769">
    <property type="entry name" value="PhnE/PtxC"/>
</dbReference>
<protein>
    <submittedName>
        <fullName evidence="10">Phosphonate ABC transporter, permease protein PhnE</fullName>
    </submittedName>
</protein>
<keyword evidence="2 7" id="KW-0813">Transport</keyword>